<dbReference type="InterPro" id="IPR006425">
    <property type="entry name" value="Glucoamylase_bac"/>
</dbReference>
<dbReference type="Gene3D" id="2.70.98.10">
    <property type="match status" value="1"/>
</dbReference>
<dbReference type="InterPro" id="IPR011613">
    <property type="entry name" value="GH15-like"/>
</dbReference>
<evidence type="ECO:0000313" key="6">
    <source>
        <dbReference type="EMBL" id="MET3579290.1"/>
    </source>
</evidence>
<feature type="domain" description="Glucodextranase N-terminal" evidence="5">
    <location>
        <begin position="8"/>
        <end position="272"/>
    </location>
</feature>
<dbReference type="Gene3D" id="1.50.10.10">
    <property type="match status" value="1"/>
</dbReference>
<comment type="similarity">
    <text evidence="1">Belongs to the glycosyl hydrolase 15 family.</text>
</comment>
<keyword evidence="2 6" id="KW-0378">Hydrolase</keyword>
<protein>
    <submittedName>
        <fullName evidence="6">Glucoamylase</fullName>
        <ecNumber evidence="6">3.2.1.3</ecNumber>
    </submittedName>
</protein>
<dbReference type="PANTHER" id="PTHR31616:SF0">
    <property type="entry name" value="GLUCAN 1,4-ALPHA-GLUCOSIDASE"/>
    <property type="match status" value="1"/>
</dbReference>
<feature type="domain" description="GH15-like" evidence="4">
    <location>
        <begin position="297"/>
        <end position="683"/>
    </location>
</feature>
<dbReference type="InterPro" id="IPR012341">
    <property type="entry name" value="6hp_glycosidase-like_sf"/>
</dbReference>
<dbReference type="PROSITE" id="PS00820">
    <property type="entry name" value="GLUCOAMYLASE"/>
    <property type="match status" value="1"/>
</dbReference>
<dbReference type="EC" id="3.2.1.3" evidence="6"/>
<organism evidence="6 7">
    <name type="scientific">Mesorhizobium robiniae</name>
    <dbReference type="NCBI Taxonomy" id="559315"/>
    <lineage>
        <taxon>Bacteria</taxon>
        <taxon>Pseudomonadati</taxon>
        <taxon>Pseudomonadota</taxon>
        <taxon>Alphaproteobacteria</taxon>
        <taxon>Hyphomicrobiales</taxon>
        <taxon>Phyllobacteriaceae</taxon>
        <taxon>Mesorhizobium</taxon>
    </lineage>
</organism>
<dbReference type="InterPro" id="IPR015220">
    <property type="entry name" value="Glucodextranase_N"/>
</dbReference>
<dbReference type="Proteomes" id="UP001549204">
    <property type="component" value="Unassembled WGS sequence"/>
</dbReference>
<evidence type="ECO:0000259" key="4">
    <source>
        <dbReference type="Pfam" id="PF00723"/>
    </source>
</evidence>
<evidence type="ECO:0000256" key="3">
    <source>
        <dbReference type="ARBA" id="ARBA00023295"/>
    </source>
</evidence>
<reference evidence="6 7" key="1">
    <citation type="submission" date="2024-06" db="EMBL/GenBank/DDBJ databases">
        <title>Genomic Encyclopedia of Type Strains, Phase IV (KMG-IV): sequencing the most valuable type-strain genomes for metagenomic binning, comparative biology and taxonomic classification.</title>
        <authorList>
            <person name="Goeker M."/>
        </authorList>
    </citation>
    <scope>NUCLEOTIDE SEQUENCE [LARGE SCALE GENOMIC DNA]</scope>
    <source>
        <strain evidence="6 7">DSM 100022</strain>
    </source>
</reference>
<evidence type="ECO:0000256" key="1">
    <source>
        <dbReference type="ARBA" id="ARBA00006188"/>
    </source>
</evidence>
<keyword evidence="7" id="KW-1185">Reference proteome</keyword>
<keyword evidence="3 6" id="KW-0326">Glycosidase</keyword>
<evidence type="ECO:0000259" key="5">
    <source>
        <dbReference type="Pfam" id="PF09137"/>
    </source>
</evidence>
<gene>
    <name evidence="6" type="ORF">ABID19_002315</name>
</gene>
<dbReference type="Pfam" id="PF00723">
    <property type="entry name" value="Glyco_hydro_15"/>
    <property type="match status" value="1"/>
</dbReference>
<sequence length="803" mass="86884">MAVTPTVAPGAPGIPARWTSSAKSGVGTALSAACPIWFTISHGILNEIYYPSLDSACTRDMGLVVTGPGAYFSEEKRDADHSINPFEDGVPAYRLVNTAADGTYRIEKRIITDPERPVLLQEISFTLLRGTVADYRVYALLAPHLVNAGMGNTAWVGDYEGKPVLFASGRGVCMALASSLPWGACSAGYVGVSDGWQQLHYYGRLDPAYQRAEKGNVALTGEIGFSAENPKVLLALGFGATPQKAAEVASASLKQGFDAAAGVYVEKWRKWQKGLLPLDRHAASGISTYRVSTAVLAAHRSSAKSGAAVASLSIPWGFSMGDDDLGGYHLVWPRDLVETAGGFLAAGDPAQALEILAYLRSIQQSDGHWPQNAWLDGAAYWPGIQMDECAFPLLLADALRRAGHLPRAKLLAFLPMIERAASYVVRNGPVTGEDRWEEDAGYSPFTLAVEIAALLAAADMFDVCGNAEPANYLRDTADSWNDQIERWTYVTGTPLCEEVGVAGYYVRIAPPDTAGAASPKHGYVPIKNRPPGDADRPAEAIISPDALALVRFGLRAADDPRIVDTVKVIDARLRCDLPQGPVWYRYTGDGYGEHADGAPFDGTGQGRPWPLLVGERAHYELAAGRKDRAASLLLTFEGSAGPGGLLPEQVWDSPDMPERELRHGGPSGSAMPLVWAHSEHIKLLRSLSDGAVFDLPPQGVKRYIEDRTVSPRRIWRFNNKIRTMPAGKMLRVELLTRAMIHWSSDNWATAYDAETTGNAFGIHFTDLPVADTPPGNTIVFTFFWSDAGRWENVDFSIGIDKLD</sequence>
<proteinExistence type="inferred from homology"/>
<dbReference type="InterPro" id="IPR008928">
    <property type="entry name" value="6-hairpin_glycosidase_sf"/>
</dbReference>
<dbReference type="InterPro" id="IPR014718">
    <property type="entry name" value="GH-type_carb-bd"/>
</dbReference>
<dbReference type="NCBIfam" id="TIGR01535">
    <property type="entry name" value="glucan_glucosid"/>
    <property type="match status" value="1"/>
</dbReference>
<dbReference type="InterPro" id="IPR046966">
    <property type="entry name" value="Glucoamylase_active_site"/>
</dbReference>
<dbReference type="SUPFAM" id="SSF74650">
    <property type="entry name" value="Galactose mutarotase-like"/>
    <property type="match status" value="1"/>
</dbReference>
<accession>A0ABV2GLY0</accession>
<dbReference type="CDD" id="cd07430">
    <property type="entry name" value="GH15_N"/>
    <property type="match status" value="1"/>
</dbReference>
<dbReference type="GO" id="GO:0004339">
    <property type="term" value="F:glucan 1,4-alpha-glucosidase activity"/>
    <property type="evidence" value="ECO:0007669"/>
    <property type="project" value="UniProtKB-EC"/>
</dbReference>
<dbReference type="EMBL" id="JBEPMC010000003">
    <property type="protein sequence ID" value="MET3579290.1"/>
    <property type="molecule type" value="Genomic_DNA"/>
</dbReference>
<comment type="caution">
    <text evidence="6">The sequence shown here is derived from an EMBL/GenBank/DDBJ whole genome shotgun (WGS) entry which is preliminary data.</text>
</comment>
<dbReference type="Pfam" id="PF09137">
    <property type="entry name" value="Glucodextran_N"/>
    <property type="match status" value="1"/>
</dbReference>
<evidence type="ECO:0000313" key="7">
    <source>
        <dbReference type="Proteomes" id="UP001549204"/>
    </source>
</evidence>
<dbReference type="RefSeq" id="WP_354490524.1">
    <property type="nucleotide sequence ID" value="NZ_JBEPMC010000003.1"/>
</dbReference>
<dbReference type="SUPFAM" id="SSF48208">
    <property type="entry name" value="Six-hairpin glycosidases"/>
    <property type="match status" value="1"/>
</dbReference>
<dbReference type="PANTHER" id="PTHR31616">
    <property type="entry name" value="TREHALASE"/>
    <property type="match status" value="1"/>
</dbReference>
<dbReference type="InterPro" id="IPR011013">
    <property type="entry name" value="Gal_mutarotase_sf_dom"/>
</dbReference>
<evidence type="ECO:0000256" key="2">
    <source>
        <dbReference type="ARBA" id="ARBA00022801"/>
    </source>
</evidence>
<name>A0ABV2GLY0_9HYPH</name>